<dbReference type="EMBL" id="CM010719">
    <property type="protein sequence ID" value="RZC64215.1"/>
    <property type="molecule type" value="Genomic_DNA"/>
</dbReference>
<dbReference type="Proteomes" id="UP000316621">
    <property type="component" value="Chromosome 5"/>
</dbReference>
<protein>
    <submittedName>
        <fullName evidence="1">Uncharacterized protein</fullName>
    </submittedName>
</protein>
<sequence>MKKEFSIMAKVVANQGTQEEEVIEVEADSTDMSNK</sequence>
<dbReference type="Gramene" id="RZC64215">
    <property type="protein sequence ID" value="RZC64215"/>
    <property type="gene ID" value="C5167_025984"/>
</dbReference>
<gene>
    <name evidence="1" type="ORF">C5167_025984</name>
</gene>
<reference evidence="1 2" key="1">
    <citation type="journal article" date="2018" name="Science">
        <title>The opium poppy genome and morphinan production.</title>
        <authorList>
            <person name="Guo L."/>
            <person name="Winzer T."/>
            <person name="Yang X."/>
            <person name="Li Y."/>
            <person name="Ning Z."/>
            <person name="He Z."/>
            <person name="Teodor R."/>
            <person name="Lu Y."/>
            <person name="Bowser T.A."/>
            <person name="Graham I.A."/>
            <person name="Ye K."/>
        </authorList>
    </citation>
    <scope>NUCLEOTIDE SEQUENCE [LARGE SCALE GENOMIC DNA]</scope>
    <source>
        <strain evidence="2">cv. HN1</strain>
        <tissue evidence="1">Leaves</tissue>
    </source>
</reference>
<keyword evidence="2" id="KW-1185">Reference proteome</keyword>
<organism evidence="1 2">
    <name type="scientific">Papaver somniferum</name>
    <name type="common">Opium poppy</name>
    <dbReference type="NCBI Taxonomy" id="3469"/>
    <lineage>
        <taxon>Eukaryota</taxon>
        <taxon>Viridiplantae</taxon>
        <taxon>Streptophyta</taxon>
        <taxon>Embryophyta</taxon>
        <taxon>Tracheophyta</taxon>
        <taxon>Spermatophyta</taxon>
        <taxon>Magnoliopsida</taxon>
        <taxon>Ranunculales</taxon>
        <taxon>Papaveraceae</taxon>
        <taxon>Papaveroideae</taxon>
        <taxon>Papaver</taxon>
    </lineage>
</organism>
<evidence type="ECO:0000313" key="2">
    <source>
        <dbReference type="Proteomes" id="UP000316621"/>
    </source>
</evidence>
<name>A0A4Y7JWY1_PAPSO</name>
<accession>A0A4Y7JWY1</accession>
<dbReference type="AlphaFoldDB" id="A0A4Y7JWY1"/>
<proteinExistence type="predicted"/>
<evidence type="ECO:0000313" key="1">
    <source>
        <dbReference type="EMBL" id="RZC64215.1"/>
    </source>
</evidence>